<keyword evidence="2" id="KW-1185">Reference proteome</keyword>
<dbReference type="Proteomes" id="UP000783871">
    <property type="component" value="Unassembled WGS sequence"/>
</dbReference>
<evidence type="ECO:0000313" key="2">
    <source>
        <dbReference type="Proteomes" id="UP000783871"/>
    </source>
</evidence>
<sequence length="47" mass="5119">MVLTTDYLARATGALVGTVRHRLDRLRTAGLIDAVRPGREFGPPPQC</sequence>
<protein>
    <recommendedName>
        <fullName evidence="3">HTH crp-type domain-containing protein</fullName>
    </recommendedName>
</protein>
<organism evidence="1 2">
    <name type="scientific">Micromonospora thermarum</name>
    <dbReference type="NCBI Taxonomy" id="2720024"/>
    <lineage>
        <taxon>Bacteria</taxon>
        <taxon>Bacillati</taxon>
        <taxon>Actinomycetota</taxon>
        <taxon>Actinomycetes</taxon>
        <taxon>Micromonosporales</taxon>
        <taxon>Micromonosporaceae</taxon>
        <taxon>Micromonospora</taxon>
    </lineage>
</organism>
<comment type="caution">
    <text evidence="1">The sequence shown here is derived from an EMBL/GenBank/DDBJ whole genome shotgun (WGS) entry which is preliminary data.</text>
</comment>
<name>A0ABX0Z3W9_9ACTN</name>
<dbReference type="SUPFAM" id="SSF46785">
    <property type="entry name" value="Winged helix' DNA-binding domain"/>
    <property type="match status" value="1"/>
</dbReference>
<gene>
    <name evidence="1" type="ORF">HCJ94_07730</name>
</gene>
<dbReference type="EMBL" id="JAATEO010000006">
    <property type="protein sequence ID" value="NJP31878.1"/>
    <property type="molecule type" value="Genomic_DNA"/>
</dbReference>
<evidence type="ECO:0000313" key="1">
    <source>
        <dbReference type="EMBL" id="NJP31878.1"/>
    </source>
</evidence>
<dbReference type="RefSeq" id="WP_168000279.1">
    <property type="nucleotide sequence ID" value="NZ_JAATEO010000006.1"/>
</dbReference>
<dbReference type="InterPro" id="IPR036390">
    <property type="entry name" value="WH_DNA-bd_sf"/>
</dbReference>
<accession>A0ABX0Z3W9</accession>
<evidence type="ECO:0008006" key="3">
    <source>
        <dbReference type="Google" id="ProtNLM"/>
    </source>
</evidence>
<reference evidence="1 2" key="1">
    <citation type="submission" date="2020-03" db="EMBL/GenBank/DDBJ databases">
        <title>WGS of actinomycetes isolated from Thailand.</title>
        <authorList>
            <person name="Thawai C."/>
        </authorList>
    </citation>
    <scope>NUCLEOTIDE SEQUENCE [LARGE SCALE GENOMIC DNA]</scope>
    <source>
        <strain evidence="1 2">HSS6-12</strain>
    </source>
</reference>
<proteinExistence type="predicted"/>